<dbReference type="Proteomes" id="UP001056120">
    <property type="component" value="Linkage Group LG28"/>
</dbReference>
<reference evidence="1 2" key="2">
    <citation type="journal article" date="2022" name="Mol. Ecol. Resour.">
        <title>The genomes of chicory, endive, great burdock and yacon provide insights into Asteraceae paleo-polyploidization history and plant inulin production.</title>
        <authorList>
            <person name="Fan W."/>
            <person name="Wang S."/>
            <person name="Wang H."/>
            <person name="Wang A."/>
            <person name="Jiang F."/>
            <person name="Liu H."/>
            <person name="Zhao H."/>
            <person name="Xu D."/>
            <person name="Zhang Y."/>
        </authorList>
    </citation>
    <scope>NUCLEOTIDE SEQUENCE [LARGE SCALE GENOMIC DNA]</scope>
    <source>
        <strain evidence="2">cv. Yunnan</strain>
        <tissue evidence="1">Leaves</tissue>
    </source>
</reference>
<reference evidence="2" key="1">
    <citation type="journal article" date="2022" name="Mol. Ecol. Resour.">
        <title>The genomes of chicory, endive, great burdock and yacon provide insights into Asteraceae palaeo-polyploidization history and plant inulin production.</title>
        <authorList>
            <person name="Fan W."/>
            <person name="Wang S."/>
            <person name="Wang H."/>
            <person name="Wang A."/>
            <person name="Jiang F."/>
            <person name="Liu H."/>
            <person name="Zhao H."/>
            <person name="Xu D."/>
            <person name="Zhang Y."/>
        </authorList>
    </citation>
    <scope>NUCLEOTIDE SEQUENCE [LARGE SCALE GENOMIC DNA]</scope>
    <source>
        <strain evidence="2">cv. Yunnan</strain>
    </source>
</reference>
<keyword evidence="2" id="KW-1185">Reference proteome</keyword>
<sequence>MKGFVIVNNLGGQYEDDTFTDVTAQIFNLFTLTAVTTVMKELYETNPTQHRWFYDFVRTNKPTDRKRFLHILQKENHELAERVMVTRLSLFAKWIKNLDHAEMYKDLSDQNLELMRERLMETVKWPNDGTDTNTEMA</sequence>
<proteinExistence type="predicted"/>
<name>A0ACB8YE25_9ASTR</name>
<protein>
    <submittedName>
        <fullName evidence="1">Uncharacterized protein</fullName>
    </submittedName>
</protein>
<organism evidence="1 2">
    <name type="scientific">Smallanthus sonchifolius</name>
    <dbReference type="NCBI Taxonomy" id="185202"/>
    <lineage>
        <taxon>Eukaryota</taxon>
        <taxon>Viridiplantae</taxon>
        <taxon>Streptophyta</taxon>
        <taxon>Embryophyta</taxon>
        <taxon>Tracheophyta</taxon>
        <taxon>Spermatophyta</taxon>
        <taxon>Magnoliopsida</taxon>
        <taxon>eudicotyledons</taxon>
        <taxon>Gunneridae</taxon>
        <taxon>Pentapetalae</taxon>
        <taxon>asterids</taxon>
        <taxon>campanulids</taxon>
        <taxon>Asterales</taxon>
        <taxon>Asteraceae</taxon>
        <taxon>Asteroideae</taxon>
        <taxon>Heliantheae alliance</taxon>
        <taxon>Millerieae</taxon>
        <taxon>Smallanthus</taxon>
    </lineage>
</organism>
<evidence type="ECO:0000313" key="1">
    <source>
        <dbReference type="EMBL" id="KAI3683489.1"/>
    </source>
</evidence>
<evidence type="ECO:0000313" key="2">
    <source>
        <dbReference type="Proteomes" id="UP001056120"/>
    </source>
</evidence>
<accession>A0ACB8YE25</accession>
<comment type="caution">
    <text evidence="1">The sequence shown here is derived from an EMBL/GenBank/DDBJ whole genome shotgun (WGS) entry which is preliminary data.</text>
</comment>
<dbReference type="EMBL" id="CM042045">
    <property type="protein sequence ID" value="KAI3683489.1"/>
    <property type="molecule type" value="Genomic_DNA"/>
</dbReference>
<gene>
    <name evidence="1" type="ORF">L1987_83994</name>
</gene>